<protein>
    <submittedName>
        <fullName evidence="2">Uncharacterized protein</fullName>
    </submittedName>
</protein>
<name>A0A9P5N6E1_GYMJU</name>
<evidence type="ECO:0000256" key="1">
    <source>
        <dbReference type="SAM" id="MobiDB-lite"/>
    </source>
</evidence>
<accession>A0A9P5N6E1</accession>
<feature type="region of interest" description="Disordered" evidence="1">
    <location>
        <begin position="1"/>
        <end position="23"/>
    </location>
</feature>
<gene>
    <name evidence="2" type="ORF">CPB84DRAFT_1757328</name>
</gene>
<evidence type="ECO:0000313" key="2">
    <source>
        <dbReference type="EMBL" id="KAF8867481.1"/>
    </source>
</evidence>
<dbReference type="OrthoDB" id="3200967at2759"/>
<dbReference type="Proteomes" id="UP000724874">
    <property type="component" value="Unassembled WGS sequence"/>
</dbReference>
<proteinExistence type="predicted"/>
<organism evidence="2 3">
    <name type="scientific">Gymnopilus junonius</name>
    <name type="common">Spectacular rustgill mushroom</name>
    <name type="synonym">Gymnopilus spectabilis subsp. junonius</name>
    <dbReference type="NCBI Taxonomy" id="109634"/>
    <lineage>
        <taxon>Eukaryota</taxon>
        <taxon>Fungi</taxon>
        <taxon>Dikarya</taxon>
        <taxon>Basidiomycota</taxon>
        <taxon>Agaricomycotina</taxon>
        <taxon>Agaricomycetes</taxon>
        <taxon>Agaricomycetidae</taxon>
        <taxon>Agaricales</taxon>
        <taxon>Agaricineae</taxon>
        <taxon>Hymenogastraceae</taxon>
        <taxon>Gymnopilus</taxon>
    </lineage>
</organism>
<dbReference type="AlphaFoldDB" id="A0A9P5N6E1"/>
<sequence length="226" mass="25139">MPSVFKRACVPQPTAEDETERQSNIVPIEALPEPHKPYGFPAAVIGHQGLVYAPSGVYSHQGALSSPPGMVADNTVNYRSLQVEPAVEEEDEVVDQVSKQERQWRKWSEEVIPALISLPWSLWESDGLREINKLRDDGSCKGCQMVIFLKCLVSFFERIEKLVVLHALSLLTTSFKGLFPCAPTEPSLAVDLNVLDFAKELFVNAAPNITAWCKTLKDFWVHASSS</sequence>
<dbReference type="EMBL" id="JADNYJ010001096">
    <property type="protein sequence ID" value="KAF8867481.1"/>
    <property type="molecule type" value="Genomic_DNA"/>
</dbReference>
<evidence type="ECO:0000313" key="3">
    <source>
        <dbReference type="Proteomes" id="UP000724874"/>
    </source>
</evidence>
<comment type="caution">
    <text evidence="2">The sequence shown here is derived from an EMBL/GenBank/DDBJ whole genome shotgun (WGS) entry which is preliminary data.</text>
</comment>
<keyword evidence="3" id="KW-1185">Reference proteome</keyword>
<reference evidence="2" key="1">
    <citation type="submission" date="2020-11" db="EMBL/GenBank/DDBJ databases">
        <authorList>
            <consortium name="DOE Joint Genome Institute"/>
            <person name="Ahrendt S."/>
            <person name="Riley R."/>
            <person name="Andreopoulos W."/>
            <person name="LaButti K."/>
            <person name="Pangilinan J."/>
            <person name="Ruiz-duenas F.J."/>
            <person name="Barrasa J.M."/>
            <person name="Sanchez-Garcia M."/>
            <person name="Camarero S."/>
            <person name="Miyauchi S."/>
            <person name="Serrano A."/>
            <person name="Linde D."/>
            <person name="Babiker R."/>
            <person name="Drula E."/>
            <person name="Ayuso-Fernandez I."/>
            <person name="Pacheco R."/>
            <person name="Padilla G."/>
            <person name="Ferreira P."/>
            <person name="Barriuso J."/>
            <person name="Kellner H."/>
            <person name="Castanera R."/>
            <person name="Alfaro M."/>
            <person name="Ramirez L."/>
            <person name="Pisabarro A.G."/>
            <person name="Kuo A."/>
            <person name="Tritt A."/>
            <person name="Lipzen A."/>
            <person name="He G."/>
            <person name="Yan M."/>
            <person name="Ng V."/>
            <person name="Cullen D."/>
            <person name="Martin F."/>
            <person name="Rosso M.-N."/>
            <person name="Henrissat B."/>
            <person name="Hibbett D."/>
            <person name="Martinez A.T."/>
            <person name="Grigoriev I.V."/>
        </authorList>
    </citation>
    <scope>NUCLEOTIDE SEQUENCE</scope>
    <source>
        <strain evidence="2">AH 44721</strain>
    </source>
</reference>